<sequence>MTQSPVVDLPKSVDVVNVGLPLFEQAVRDQGHAVIGVDWRIPAGGDTELVAALSRLSGPYAERVDAANAEVVRRLNEGVPLLVGVRTAGEAVPGMGGRTVLHSGPGITWDRMPDPLRRSVQATVVAEGWAPDVAAAAALVEAGEVELRPANEHRTVVPMATSIGPSAPVYEVRNEAAGLTTYSSLNQGSGQVPWFGVDSDEAIDRLRFVRDHLGPVLAEAVEAHGPVDVLALAAQGVPMGDDVHMRVQATTNLFLRDLLPYLVRSAHPSAADAATFLSANHLMFLNVAMAAAKSLTEWAGEVAESSIVTTMARNGTDYGIRLAGAGRDWFLAPSPPIQDALYYPGYGPETSAPDIGDSAVLELIGLGGPAAANSPAVAGFLGGRMADAIAATRSMQRICVGESPRFRLPILDNVGTPVGVDVRRVVESGVTPAVNTGIVHVSDGVGQVGAGVAWAPVECFAAALLDLDRRLAGGTRTAG</sequence>
<comment type="caution">
    <text evidence="1">The sequence shown here is derived from an EMBL/GenBank/DDBJ whole genome shotgun (WGS) entry which is preliminary data.</text>
</comment>
<dbReference type="InterPro" id="IPR009499">
    <property type="entry name" value="AllG-like"/>
</dbReference>
<dbReference type="Gene3D" id="3.90.1710.10">
    <property type="entry name" value="Enterococcus faecalis V583 domain"/>
    <property type="match status" value="1"/>
</dbReference>
<organism evidence="1 2">
    <name type="scientific">Nocardioides soli</name>
    <dbReference type="NCBI Taxonomy" id="1036020"/>
    <lineage>
        <taxon>Bacteria</taxon>
        <taxon>Bacillati</taxon>
        <taxon>Actinomycetota</taxon>
        <taxon>Actinomycetes</taxon>
        <taxon>Propionibacteriales</taxon>
        <taxon>Nocardioidaceae</taxon>
        <taxon>Nocardioides</taxon>
    </lineage>
</organism>
<protein>
    <recommendedName>
        <fullName evidence="3">DUF1116 domain-containing protein</fullName>
    </recommendedName>
</protein>
<dbReference type="Gene3D" id="1.10.10.660">
    <property type="entry name" value="conserved protein of unknown function from Enterococcus faecalis V583"/>
    <property type="match status" value="1"/>
</dbReference>
<dbReference type="Pfam" id="PF06545">
    <property type="entry name" value="AllG"/>
    <property type="match status" value="1"/>
</dbReference>
<dbReference type="InterPro" id="IPR024033">
    <property type="entry name" value="OXTCase_su_AllG_h-dom"/>
</dbReference>
<dbReference type="Gene3D" id="3.90.1700.10">
    <property type="entry name" value="v583 domain like"/>
    <property type="match status" value="1"/>
</dbReference>
<proteinExistence type="predicted"/>
<evidence type="ECO:0000313" key="1">
    <source>
        <dbReference type="EMBL" id="MBB3043058.1"/>
    </source>
</evidence>
<accession>A0A7W4VWG4</accession>
<dbReference type="AlphaFoldDB" id="A0A7W4VWG4"/>
<name>A0A7W4VWG4_9ACTN</name>
<keyword evidence="2" id="KW-1185">Reference proteome</keyword>
<evidence type="ECO:0008006" key="3">
    <source>
        <dbReference type="Google" id="ProtNLM"/>
    </source>
</evidence>
<reference evidence="1 2" key="1">
    <citation type="submission" date="2020-08" db="EMBL/GenBank/DDBJ databases">
        <title>Sequencing the genomes of 1000 actinobacteria strains.</title>
        <authorList>
            <person name="Klenk H.-P."/>
        </authorList>
    </citation>
    <scope>NUCLEOTIDE SEQUENCE [LARGE SCALE GENOMIC DNA]</scope>
    <source>
        <strain evidence="1 2">DSM 105498</strain>
    </source>
</reference>
<evidence type="ECO:0000313" key="2">
    <source>
        <dbReference type="Proteomes" id="UP000589626"/>
    </source>
</evidence>
<dbReference type="Gene3D" id="3.40.50.720">
    <property type="entry name" value="NAD(P)-binding Rossmann-like Domain"/>
    <property type="match status" value="1"/>
</dbReference>
<dbReference type="EMBL" id="JACHWR010000002">
    <property type="protein sequence ID" value="MBB3043058.1"/>
    <property type="molecule type" value="Genomic_DNA"/>
</dbReference>
<dbReference type="Proteomes" id="UP000589626">
    <property type="component" value="Unassembled WGS sequence"/>
</dbReference>
<dbReference type="RefSeq" id="WP_183592950.1">
    <property type="nucleotide sequence ID" value="NZ_JACHWR010000002.1"/>
</dbReference>
<gene>
    <name evidence="1" type="ORF">FHU40_002876</name>
</gene>